<dbReference type="CDD" id="cd02042">
    <property type="entry name" value="ParAB_family"/>
    <property type="match status" value="1"/>
</dbReference>
<gene>
    <name evidence="2" type="ORF">JF922_24375</name>
</gene>
<comment type="caution">
    <text evidence="2">The sequence shown here is derived from an EMBL/GenBank/DDBJ whole genome shotgun (WGS) entry which is preliminary data.</text>
</comment>
<feature type="domain" description="CobQ/CobB/MinD/ParA nucleotide binding" evidence="1">
    <location>
        <begin position="22"/>
        <end position="185"/>
    </location>
</feature>
<dbReference type="PANTHER" id="PTHR13696">
    <property type="entry name" value="P-LOOP CONTAINING NUCLEOSIDE TRIPHOSPHATE HYDROLASE"/>
    <property type="match status" value="1"/>
</dbReference>
<name>A0A934K3X0_9BACT</name>
<dbReference type="AlphaFoldDB" id="A0A934K3X0"/>
<dbReference type="PANTHER" id="PTHR13696:SF99">
    <property type="entry name" value="COBYRINIC ACID AC-DIAMIDE SYNTHASE"/>
    <property type="match status" value="1"/>
</dbReference>
<sequence length="228" mass="23538">MTAARFVAAHEVAIALAYNRIVTIAATKGGAGKTATAVALTAQLNALHPNSARLLDADPQRTAAKWLSDVTTPARIATAADVRALATAPITIVDTPPGESPALPAAIEAADVVVAVTALGAGDLEGLADLLKMVDPHLVIPTGYDARVRLHGTSMLHLYRKFSDRLSMPVPNAASVQYAQAEHRPLSEGTPPAIAYAHAAARLLALLNFAQGVVPNGAAQEAQPVHHG</sequence>
<dbReference type="SUPFAM" id="SSF52540">
    <property type="entry name" value="P-loop containing nucleoside triphosphate hydrolases"/>
    <property type="match status" value="1"/>
</dbReference>
<dbReference type="InterPro" id="IPR050678">
    <property type="entry name" value="DNA_Partitioning_ATPase"/>
</dbReference>
<dbReference type="InterPro" id="IPR002586">
    <property type="entry name" value="CobQ/CobB/MinD/ParA_Nub-bd_dom"/>
</dbReference>
<accession>A0A934K3X0</accession>
<protein>
    <submittedName>
        <fullName evidence="2">ParA family protein</fullName>
    </submittedName>
</protein>
<dbReference type="Proteomes" id="UP000612893">
    <property type="component" value="Unassembled WGS sequence"/>
</dbReference>
<dbReference type="Pfam" id="PF01656">
    <property type="entry name" value="CbiA"/>
    <property type="match status" value="1"/>
</dbReference>
<dbReference type="Gene3D" id="3.40.50.300">
    <property type="entry name" value="P-loop containing nucleotide triphosphate hydrolases"/>
    <property type="match status" value="1"/>
</dbReference>
<evidence type="ECO:0000259" key="1">
    <source>
        <dbReference type="Pfam" id="PF01656"/>
    </source>
</evidence>
<reference evidence="2" key="1">
    <citation type="submission" date="2020-10" db="EMBL/GenBank/DDBJ databases">
        <title>Ca. Dormibacterota MAGs.</title>
        <authorList>
            <person name="Montgomery K."/>
        </authorList>
    </citation>
    <scope>NUCLEOTIDE SEQUENCE [LARGE SCALE GENOMIC DNA]</scope>
    <source>
        <strain evidence="2">SC8812_S17_10</strain>
    </source>
</reference>
<evidence type="ECO:0000313" key="2">
    <source>
        <dbReference type="EMBL" id="MBJ7601196.1"/>
    </source>
</evidence>
<keyword evidence="3" id="KW-1185">Reference proteome</keyword>
<organism evidence="2 3">
    <name type="scientific">Candidatus Nephthysia bennettiae</name>
    <dbReference type="NCBI Taxonomy" id="3127016"/>
    <lineage>
        <taxon>Bacteria</taxon>
        <taxon>Bacillati</taxon>
        <taxon>Candidatus Dormiibacterota</taxon>
        <taxon>Candidatus Dormibacteria</taxon>
        <taxon>Candidatus Dormibacterales</taxon>
        <taxon>Candidatus Dormibacteraceae</taxon>
        <taxon>Candidatus Nephthysia</taxon>
    </lineage>
</organism>
<dbReference type="EMBL" id="JAEKNR010000238">
    <property type="protein sequence ID" value="MBJ7601196.1"/>
    <property type="molecule type" value="Genomic_DNA"/>
</dbReference>
<evidence type="ECO:0000313" key="3">
    <source>
        <dbReference type="Proteomes" id="UP000612893"/>
    </source>
</evidence>
<proteinExistence type="predicted"/>
<dbReference type="InterPro" id="IPR027417">
    <property type="entry name" value="P-loop_NTPase"/>
</dbReference>
<dbReference type="RefSeq" id="WP_338205333.1">
    <property type="nucleotide sequence ID" value="NZ_JAEKNR010000238.1"/>
</dbReference>